<dbReference type="SUPFAM" id="SSF54909">
    <property type="entry name" value="Dimeric alpha+beta barrel"/>
    <property type="match status" value="1"/>
</dbReference>
<organism evidence="3 4">
    <name type="scientific">Cladobotryum mycophilum</name>
    <dbReference type="NCBI Taxonomy" id="491253"/>
    <lineage>
        <taxon>Eukaryota</taxon>
        <taxon>Fungi</taxon>
        <taxon>Dikarya</taxon>
        <taxon>Ascomycota</taxon>
        <taxon>Pezizomycotina</taxon>
        <taxon>Sordariomycetes</taxon>
        <taxon>Hypocreomycetidae</taxon>
        <taxon>Hypocreales</taxon>
        <taxon>Hypocreaceae</taxon>
        <taxon>Cladobotryum</taxon>
    </lineage>
</organism>
<reference evidence="3 4" key="1">
    <citation type="submission" date="2024-01" db="EMBL/GenBank/DDBJ databases">
        <title>Complete genome of Cladobotryum mycophilum ATHUM6906.</title>
        <authorList>
            <person name="Christinaki A.C."/>
            <person name="Myridakis A.I."/>
            <person name="Kouvelis V.N."/>
        </authorList>
    </citation>
    <scope>NUCLEOTIDE SEQUENCE [LARGE SCALE GENOMIC DNA]</scope>
    <source>
        <strain evidence="3 4">ATHUM6906</strain>
    </source>
</reference>
<comment type="similarity">
    <text evidence="1">Belongs to the tpcK family.</text>
</comment>
<evidence type="ECO:0000256" key="1">
    <source>
        <dbReference type="ARBA" id="ARBA00005986"/>
    </source>
</evidence>
<accession>A0ABR0S862</accession>
<dbReference type="Gene3D" id="3.30.70.100">
    <property type="match status" value="1"/>
</dbReference>
<feature type="domain" description="EthD" evidence="2">
    <location>
        <begin position="18"/>
        <end position="112"/>
    </location>
</feature>
<sequence length="137" mass="15571">MSTPSPPPLYMLSFIKRRPDLSEEQFYAYWRNIHAPKVVPWAQKHNLVGYTQIHTPSNMRQTLAAVPVPLSLLDYDGAVIWEIPSLEVFLNAFADPYYLEIIAPDEAHFLDRKVATMTLGHCHPIIAGCKPLIELSN</sequence>
<name>A0ABR0S862_9HYPO</name>
<dbReference type="Proteomes" id="UP001338125">
    <property type="component" value="Unassembled WGS sequence"/>
</dbReference>
<gene>
    <name evidence="3" type="ORF">PT974_12496</name>
</gene>
<evidence type="ECO:0000313" key="3">
    <source>
        <dbReference type="EMBL" id="KAK5988345.1"/>
    </source>
</evidence>
<keyword evidence="4" id="KW-1185">Reference proteome</keyword>
<evidence type="ECO:0000313" key="4">
    <source>
        <dbReference type="Proteomes" id="UP001338125"/>
    </source>
</evidence>
<protein>
    <submittedName>
        <fullName evidence="3">Conidial pigment biosynthesis dehydratase EthD</fullName>
    </submittedName>
</protein>
<dbReference type="InterPro" id="IPR009799">
    <property type="entry name" value="EthD_dom"/>
</dbReference>
<dbReference type="Pfam" id="PF07110">
    <property type="entry name" value="EthD"/>
    <property type="match status" value="1"/>
</dbReference>
<comment type="caution">
    <text evidence="3">The sequence shown here is derived from an EMBL/GenBank/DDBJ whole genome shotgun (WGS) entry which is preliminary data.</text>
</comment>
<evidence type="ECO:0000259" key="2">
    <source>
        <dbReference type="Pfam" id="PF07110"/>
    </source>
</evidence>
<dbReference type="InterPro" id="IPR011008">
    <property type="entry name" value="Dimeric_a/b-barrel"/>
</dbReference>
<dbReference type="EMBL" id="JAVFKD010000016">
    <property type="protein sequence ID" value="KAK5988345.1"/>
    <property type="molecule type" value="Genomic_DNA"/>
</dbReference>
<proteinExistence type="inferred from homology"/>